<dbReference type="Proteomes" id="UP001596154">
    <property type="component" value="Unassembled WGS sequence"/>
</dbReference>
<dbReference type="RefSeq" id="WP_381016352.1">
    <property type="nucleotide sequence ID" value="NZ_JBHSNY010000001.1"/>
</dbReference>
<reference evidence="10" key="1">
    <citation type="journal article" date="2019" name="Int. J. Syst. Evol. Microbiol.">
        <title>The Global Catalogue of Microorganisms (GCM) 10K type strain sequencing project: providing services to taxonomists for standard genome sequencing and annotation.</title>
        <authorList>
            <consortium name="The Broad Institute Genomics Platform"/>
            <consortium name="The Broad Institute Genome Sequencing Center for Infectious Disease"/>
            <person name="Wu L."/>
            <person name="Ma J."/>
        </authorList>
    </citation>
    <scope>NUCLEOTIDE SEQUENCE [LARGE SCALE GENOMIC DNA]</scope>
    <source>
        <strain evidence="10">CGMCC 4.7248</strain>
    </source>
</reference>
<sequence length="462" mass="48623">MPSTTTETPSTTDGASLSHGLKQRHLSMIALGGVIGAGLFVGSGAGIAAAGPSIVLAYALSGLLVMLVMRMLGEMSAAYPSSGSFSAHAERAIGPWAGFTAGWSFWVLLCTAVGLEGIGAAKIVSGWLPGTPEWAWVALFMAVFCVTNLAAVKNFGEFEFWFAALKVGAITLFLVLGVLAIAGVLPGTDSPGTSHLTGDGGFLPNGGEGLVIGLLASVFAYGGLETVTIAAAESENPVKGVASAVRTAMWRIAVFYIGSMAVIVTLVPWDSKEVVEKGPYVAALDELGIPGAGQLMNVVVLVALLSAMNANIYGASRIAYSLVERGQGPRTLGRVSGGVPRIAVLASCVFGFLCVVLSYWRPDDVFSWLLNMIGAVILVVWILIAVAQLRLRRRLEREAPDKLAVRMWAFPWLTWVAMAGMAGIFVLMARQPDTRVQLYSTGGMTLVLAVIGYARQRARARR</sequence>
<feature type="domain" description="Amino acid permease/ SLC12A" evidence="8">
    <location>
        <begin position="25"/>
        <end position="453"/>
    </location>
</feature>
<feature type="transmembrane region" description="Helical" evidence="7">
    <location>
        <begin position="289"/>
        <end position="308"/>
    </location>
</feature>
<dbReference type="InterPro" id="IPR004840">
    <property type="entry name" value="Amino_acid_permease_CS"/>
</dbReference>
<evidence type="ECO:0000256" key="2">
    <source>
        <dbReference type="ARBA" id="ARBA00022448"/>
    </source>
</evidence>
<dbReference type="EMBL" id="JBHSNY010000001">
    <property type="protein sequence ID" value="MFC5632625.1"/>
    <property type="molecule type" value="Genomic_DNA"/>
</dbReference>
<feature type="transmembrane region" description="Helical" evidence="7">
    <location>
        <begin position="164"/>
        <end position="185"/>
    </location>
</feature>
<comment type="subcellular location">
    <subcellularLocation>
        <location evidence="1">Membrane</location>
        <topology evidence="1">Multi-pass membrane protein</topology>
    </subcellularLocation>
</comment>
<organism evidence="9 10">
    <name type="scientific">Streptomyces bullii</name>
    <dbReference type="NCBI Taxonomy" id="349910"/>
    <lineage>
        <taxon>Bacteria</taxon>
        <taxon>Bacillati</taxon>
        <taxon>Actinomycetota</taxon>
        <taxon>Actinomycetes</taxon>
        <taxon>Kitasatosporales</taxon>
        <taxon>Streptomycetaceae</taxon>
        <taxon>Streptomyces</taxon>
    </lineage>
</organism>
<proteinExistence type="predicted"/>
<feature type="transmembrane region" description="Helical" evidence="7">
    <location>
        <begin position="252"/>
        <end position="269"/>
    </location>
</feature>
<feature type="transmembrane region" description="Helical" evidence="7">
    <location>
        <begin position="366"/>
        <end position="387"/>
    </location>
</feature>
<keyword evidence="10" id="KW-1185">Reference proteome</keyword>
<keyword evidence="3 7" id="KW-0812">Transmembrane</keyword>
<name>A0ABW0UGB7_9ACTN</name>
<feature type="transmembrane region" description="Helical" evidence="7">
    <location>
        <begin position="54"/>
        <end position="72"/>
    </location>
</feature>
<gene>
    <name evidence="9" type="ORF">ACFPZJ_02235</name>
</gene>
<feature type="transmembrane region" description="Helical" evidence="7">
    <location>
        <begin position="408"/>
        <end position="430"/>
    </location>
</feature>
<evidence type="ECO:0000313" key="9">
    <source>
        <dbReference type="EMBL" id="MFC5632625.1"/>
    </source>
</evidence>
<accession>A0ABW0UGB7</accession>
<evidence type="ECO:0000259" key="8">
    <source>
        <dbReference type="Pfam" id="PF00324"/>
    </source>
</evidence>
<evidence type="ECO:0000256" key="5">
    <source>
        <dbReference type="ARBA" id="ARBA00022989"/>
    </source>
</evidence>
<evidence type="ECO:0000256" key="6">
    <source>
        <dbReference type="ARBA" id="ARBA00023136"/>
    </source>
</evidence>
<dbReference type="PROSITE" id="PS00218">
    <property type="entry name" value="AMINO_ACID_PERMEASE_1"/>
    <property type="match status" value="1"/>
</dbReference>
<feature type="transmembrane region" description="Helical" evidence="7">
    <location>
        <begin position="210"/>
        <end position="232"/>
    </location>
</feature>
<evidence type="ECO:0000256" key="7">
    <source>
        <dbReference type="SAM" id="Phobius"/>
    </source>
</evidence>
<dbReference type="Gene3D" id="1.20.1740.10">
    <property type="entry name" value="Amino acid/polyamine transporter I"/>
    <property type="match status" value="1"/>
</dbReference>
<comment type="caution">
    <text evidence="9">The sequence shown here is derived from an EMBL/GenBank/DDBJ whole genome shotgun (WGS) entry which is preliminary data.</text>
</comment>
<dbReference type="PANTHER" id="PTHR43495">
    <property type="entry name" value="GABA PERMEASE"/>
    <property type="match status" value="1"/>
</dbReference>
<feature type="transmembrane region" description="Helical" evidence="7">
    <location>
        <begin position="134"/>
        <end position="152"/>
    </location>
</feature>
<feature type="transmembrane region" description="Helical" evidence="7">
    <location>
        <begin position="436"/>
        <end position="454"/>
    </location>
</feature>
<evidence type="ECO:0000256" key="3">
    <source>
        <dbReference type="ARBA" id="ARBA00022692"/>
    </source>
</evidence>
<dbReference type="PIRSF" id="PIRSF006060">
    <property type="entry name" value="AA_transporter"/>
    <property type="match status" value="1"/>
</dbReference>
<dbReference type="InterPro" id="IPR004841">
    <property type="entry name" value="AA-permease/SLC12A_dom"/>
</dbReference>
<evidence type="ECO:0000256" key="1">
    <source>
        <dbReference type="ARBA" id="ARBA00004141"/>
    </source>
</evidence>
<feature type="transmembrane region" description="Helical" evidence="7">
    <location>
        <begin position="342"/>
        <end position="360"/>
    </location>
</feature>
<feature type="transmembrane region" description="Helical" evidence="7">
    <location>
        <begin position="26"/>
        <end position="48"/>
    </location>
</feature>
<keyword evidence="4" id="KW-0029">Amino-acid transport</keyword>
<protein>
    <submittedName>
        <fullName evidence="9">Amino acid permease</fullName>
    </submittedName>
</protein>
<evidence type="ECO:0000256" key="4">
    <source>
        <dbReference type="ARBA" id="ARBA00022970"/>
    </source>
</evidence>
<dbReference type="Pfam" id="PF00324">
    <property type="entry name" value="AA_permease"/>
    <property type="match status" value="1"/>
</dbReference>
<keyword evidence="6 7" id="KW-0472">Membrane</keyword>
<dbReference type="PANTHER" id="PTHR43495:SF5">
    <property type="entry name" value="GAMMA-AMINOBUTYRIC ACID PERMEASE"/>
    <property type="match status" value="1"/>
</dbReference>
<evidence type="ECO:0000313" key="10">
    <source>
        <dbReference type="Proteomes" id="UP001596154"/>
    </source>
</evidence>
<keyword evidence="5 7" id="KW-1133">Transmembrane helix</keyword>
<feature type="transmembrane region" description="Helical" evidence="7">
    <location>
        <begin position="93"/>
        <end position="114"/>
    </location>
</feature>
<keyword evidence="2" id="KW-0813">Transport</keyword>